<feature type="region of interest" description="Disordered" evidence="1">
    <location>
        <begin position="50"/>
        <end position="71"/>
    </location>
</feature>
<feature type="region of interest" description="Disordered" evidence="1">
    <location>
        <begin position="275"/>
        <end position="306"/>
    </location>
</feature>
<keyword evidence="4" id="KW-1185">Reference proteome</keyword>
<feature type="region of interest" description="Disordered" evidence="1">
    <location>
        <begin position="213"/>
        <end position="262"/>
    </location>
</feature>
<feature type="compositionally biased region" description="Low complexity" evidence="1">
    <location>
        <begin position="243"/>
        <end position="252"/>
    </location>
</feature>
<accession>A0ABC8SBR9</accession>
<feature type="compositionally biased region" description="Basic and acidic residues" evidence="1">
    <location>
        <begin position="229"/>
        <end position="241"/>
    </location>
</feature>
<evidence type="ECO:0000256" key="2">
    <source>
        <dbReference type="SAM" id="Phobius"/>
    </source>
</evidence>
<feature type="compositionally biased region" description="Low complexity" evidence="1">
    <location>
        <begin position="279"/>
        <end position="306"/>
    </location>
</feature>
<sequence length="306" mass="32597">MKGTTKVIMGATLIMVASLVIVLSLVLVLLAELYCSLLLRRRQIRKPTSNTTISAGDSISQPPPPLDQSAPPSLGSFYAQGVLRAPRSFLFPAVSGDDKLDLEKQNSQFPQAYESQIQQHFTPRVGLCTSDPSQNSWWQKSRALDSISQVGLQSTSPPSPSFIPAASPKPVQKVPLQGTNSSTSENRVLAGLKHHFMCISNPIYDVQAGQPSRVVDTPFETPDTSPSRLETKDSSGDDTRDVSPSSSPSSLPITPPLTPMKKLPVEACSISLRDGRCVGTSGSDSNSNNGDLSSSSSGSPSTSPSW</sequence>
<evidence type="ECO:0000256" key="1">
    <source>
        <dbReference type="SAM" id="MobiDB-lite"/>
    </source>
</evidence>
<dbReference type="EMBL" id="CAUOFW020002550">
    <property type="protein sequence ID" value="CAK9154612.1"/>
    <property type="molecule type" value="Genomic_DNA"/>
</dbReference>
<keyword evidence="2" id="KW-0812">Transmembrane</keyword>
<proteinExistence type="predicted"/>
<reference evidence="3 4" key="1">
    <citation type="submission" date="2024-02" db="EMBL/GenBank/DDBJ databases">
        <authorList>
            <person name="Vignale AGUSTIN F."/>
            <person name="Sosa J E."/>
            <person name="Modenutti C."/>
        </authorList>
    </citation>
    <scope>NUCLEOTIDE SEQUENCE [LARGE SCALE GENOMIC DNA]</scope>
</reference>
<protein>
    <submittedName>
        <fullName evidence="3">Uncharacterized protein</fullName>
    </submittedName>
</protein>
<feature type="compositionally biased region" description="Polar residues" evidence="1">
    <location>
        <begin position="50"/>
        <end position="59"/>
    </location>
</feature>
<keyword evidence="2" id="KW-0472">Membrane</keyword>
<name>A0ABC8SBR9_9AQUA</name>
<comment type="caution">
    <text evidence="3">The sequence shown here is derived from an EMBL/GenBank/DDBJ whole genome shotgun (WGS) entry which is preliminary data.</text>
</comment>
<keyword evidence="2" id="KW-1133">Transmembrane helix</keyword>
<organism evidence="3 4">
    <name type="scientific">Ilex paraguariensis</name>
    <name type="common">yerba mate</name>
    <dbReference type="NCBI Taxonomy" id="185542"/>
    <lineage>
        <taxon>Eukaryota</taxon>
        <taxon>Viridiplantae</taxon>
        <taxon>Streptophyta</taxon>
        <taxon>Embryophyta</taxon>
        <taxon>Tracheophyta</taxon>
        <taxon>Spermatophyta</taxon>
        <taxon>Magnoliopsida</taxon>
        <taxon>eudicotyledons</taxon>
        <taxon>Gunneridae</taxon>
        <taxon>Pentapetalae</taxon>
        <taxon>asterids</taxon>
        <taxon>campanulids</taxon>
        <taxon>Aquifoliales</taxon>
        <taxon>Aquifoliaceae</taxon>
        <taxon>Ilex</taxon>
    </lineage>
</organism>
<dbReference type="AlphaFoldDB" id="A0ABC8SBR9"/>
<gene>
    <name evidence="3" type="ORF">ILEXP_LOCUS22949</name>
</gene>
<dbReference type="Proteomes" id="UP001642360">
    <property type="component" value="Unassembled WGS sequence"/>
</dbReference>
<evidence type="ECO:0000313" key="3">
    <source>
        <dbReference type="EMBL" id="CAK9154612.1"/>
    </source>
</evidence>
<evidence type="ECO:0000313" key="4">
    <source>
        <dbReference type="Proteomes" id="UP001642360"/>
    </source>
</evidence>
<feature type="transmembrane region" description="Helical" evidence="2">
    <location>
        <begin position="12"/>
        <end position="39"/>
    </location>
</feature>